<organism evidence="1 2">
    <name type="scientific">Naganishia onofrii</name>
    <dbReference type="NCBI Taxonomy" id="1851511"/>
    <lineage>
        <taxon>Eukaryota</taxon>
        <taxon>Fungi</taxon>
        <taxon>Dikarya</taxon>
        <taxon>Basidiomycota</taxon>
        <taxon>Agaricomycotina</taxon>
        <taxon>Tremellomycetes</taxon>
        <taxon>Filobasidiales</taxon>
        <taxon>Filobasidiaceae</taxon>
        <taxon>Naganishia</taxon>
    </lineage>
</organism>
<evidence type="ECO:0000313" key="1">
    <source>
        <dbReference type="EMBL" id="KAJ9124623.1"/>
    </source>
</evidence>
<proteinExistence type="predicted"/>
<evidence type="ECO:0000313" key="2">
    <source>
        <dbReference type="Proteomes" id="UP001234202"/>
    </source>
</evidence>
<comment type="caution">
    <text evidence="1">The sequence shown here is derived from an EMBL/GenBank/DDBJ whole genome shotgun (WGS) entry which is preliminary data.</text>
</comment>
<protein>
    <submittedName>
        <fullName evidence="1">Uncharacterized protein</fullName>
    </submittedName>
</protein>
<name>A0ACC2XLX3_9TREE</name>
<gene>
    <name evidence="1" type="ORF">QFC24_002990</name>
</gene>
<dbReference type="EMBL" id="JASBWV010000009">
    <property type="protein sequence ID" value="KAJ9124623.1"/>
    <property type="molecule type" value="Genomic_DNA"/>
</dbReference>
<sequence>MDMRRFNSSARWQRHLLAIALVLTTSALVSLSRCGDRFPASSGPNVTPSVWETIARARLNHLQSRFKPEDTLKEMGLKIGNPAWDDYVNELQGVYQQSFKPGVAESGETSLNGSRLVERVQETLDESFNDLSERTEHPEYQQLSEYLPHTIHVTSKKPIFPPQFSTWNRLNAKDGWEVKYWDDDRIWQWMKKVFGQEQRAGDGASGQIEGAQILKVYEQLPSGVLRGKHNAQEVKCLDGLQFARSADLFR</sequence>
<accession>A0ACC2XLX3</accession>
<dbReference type="Proteomes" id="UP001234202">
    <property type="component" value="Unassembled WGS sequence"/>
</dbReference>
<reference evidence="1" key="1">
    <citation type="submission" date="2023-04" db="EMBL/GenBank/DDBJ databases">
        <title>Draft Genome sequencing of Naganishia species isolated from polar environments using Oxford Nanopore Technology.</title>
        <authorList>
            <person name="Leo P."/>
            <person name="Venkateswaran K."/>
        </authorList>
    </citation>
    <scope>NUCLEOTIDE SEQUENCE</scope>
    <source>
        <strain evidence="1">DBVPG 5303</strain>
    </source>
</reference>
<keyword evidence="2" id="KW-1185">Reference proteome</keyword>